<evidence type="ECO:0000256" key="1">
    <source>
        <dbReference type="SAM" id="SignalP"/>
    </source>
</evidence>
<dbReference type="SUPFAM" id="SSF51905">
    <property type="entry name" value="FAD/NAD(P)-binding domain"/>
    <property type="match status" value="1"/>
</dbReference>
<name>A0A4P7NCG0_PYROR</name>
<dbReference type="Proteomes" id="UP000294847">
    <property type="component" value="Chromosome 3"/>
</dbReference>
<dbReference type="PANTHER" id="PTHR10742">
    <property type="entry name" value="FLAVIN MONOAMINE OXIDASE"/>
    <property type="match status" value="1"/>
</dbReference>
<feature type="signal peptide" evidence="1">
    <location>
        <begin position="1"/>
        <end position="22"/>
    </location>
</feature>
<dbReference type="AlphaFoldDB" id="A0A4P7NCG0"/>
<evidence type="ECO:0000313" key="4">
    <source>
        <dbReference type="Proteomes" id="UP000294847"/>
    </source>
</evidence>
<protein>
    <recommendedName>
        <fullName evidence="2">Amine oxidase domain-containing protein</fullName>
    </recommendedName>
</protein>
<dbReference type="PANTHER" id="PTHR10742:SF382">
    <property type="entry name" value="AMINE OXIDASE DOMAIN-CONTAINING PROTEIN"/>
    <property type="match status" value="1"/>
</dbReference>
<dbReference type="Gene3D" id="3.90.660.10">
    <property type="match status" value="1"/>
</dbReference>
<feature type="domain" description="Amine oxidase" evidence="2">
    <location>
        <begin position="181"/>
        <end position="657"/>
    </location>
</feature>
<feature type="chain" id="PRO_5020314784" description="Amine oxidase domain-containing protein" evidence="1">
    <location>
        <begin position="23"/>
        <end position="685"/>
    </location>
</feature>
<gene>
    <name evidence="3" type="ORF">PoMZ_03185</name>
</gene>
<evidence type="ECO:0000259" key="2">
    <source>
        <dbReference type="Pfam" id="PF01593"/>
    </source>
</evidence>
<sequence>MLASTNFWVRFSLLVFGSGALSSPTPGTEDSISFRGLDKISAAAVHNIHLSYRDDFPHGKQVRVVYGDCSAKRDEQSHEVASLLTTRTSASPDRLVWSVPREASPGGCLHARDPEGNLLGRSAPIDFSGSRSLRKRQALSEVGDSNGMWFDGVRYLESKNVSAVTTAEAKAKKIAIVGGGMSGLLTSLILDSVGVTNWHIVESSERLGGRIRTKYLNGTGPEDYQYQEMGPMRFPVSVRYADINQTLDIQDHKMVFQLADVLNERNGNDSDLAVKFINWVQTNPNTPASSSGYRLPDGRIPSGREFAALDKSVLPAAANASDVEGAEMGKKFLERIIDMTPERARNISANVFQAHRDAIDRGLFHWSETAYLRYHLELDDDTVDFLSGSGSTPLWGQWYEYFRATTWRTIDKGLESLPRAFAPLVEGRLTLGRKITGLEYDEATSKVALTWRDRASDRTARRDEYDYAVVSVPFSKVRLWRLPAFSSLLSRAINTLSYQQSCKVALHYKTRFWEHQAENPIFGGCGSVDVPGIGSVCYPSYEVNSSRPGVILASYQSGTLARSLAALSDEDHVEMVQRAMVEAHGDVADEQWTGNYDRQCWEVDEHQAGAWASPTVGQQELFIPAYHKTEMNTIFVGEHTSITHAWIFSALESAVRGTTQLLLDMGLVDEAKEVVDTWMARWITV</sequence>
<dbReference type="Gene3D" id="3.50.50.60">
    <property type="entry name" value="FAD/NAD(P)-binding domain"/>
    <property type="match status" value="1"/>
</dbReference>
<evidence type="ECO:0000313" key="3">
    <source>
        <dbReference type="EMBL" id="QBZ58240.1"/>
    </source>
</evidence>
<dbReference type="EMBL" id="CP034206">
    <property type="protein sequence ID" value="QBZ58240.1"/>
    <property type="molecule type" value="Genomic_DNA"/>
</dbReference>
<dbReference type="InterPro" id="IPR002937">
    <property type="entry name" value="Amino_oxidase"/>
</dbReference>
<dbReference type="GO" id="GO:0009063">
    <property type="term" value="P:amino acid catabolic process"/>
    <property type="evidence" value="ECO:0007669"/>
    <property type="project" value="TreeGrafter"/>
</dbReference>
<dbReference type="GO" id="GO:0001716">
    <property type="term" value="F:L-amino-acid oxidase activity"/>
    <property type="evidence" value="ECO:0007669"/>
    <property type="project" value="TreeGrafter"/>
</dbReference>
<reference evidence="3 4" key="1">
    <citation type="journal article" date="2019" name="Mol. Biol. Evol.">
        <title>Blast fungal genomes show frequent chromosomal changes, gene gains and losses, and effector gene turnover.</title>
        <authorList>
            <person name="Gomez Luciano L.B."/>
            <person name="Jason Tsai I."/>
            <person name="Chuma I."/>
            <person name="Tosa Y."/>
            <person name="Chen Y.H."/>
            <person name="Li J.Y."/>
            <person name="Li M.Y."/>
            <person name="Jade Lu M.Y."/>
            <person name="Nakayashiki H."/>
            <person name="Li W.H."/>
        </authorList>
    </citation>
    <scope>NUCLEOTIDE SEQUENCE [LARGE SCALE GENOMIC DNA]</scope>
    <source>
        <strain evidence="3">MZ5-1-6</strain>
    </source>
</reference>
<keyword evidence="1" id="KW-0732">Signal</keyword>
<dbReference type="SUPFAM" id="SSF54373">
    <property type="entry name" value="FAD-linked reductases, C-terminal domain"/>
    <property type="match status" value="1"/>
</dbReference>
<proteinExistence type="predicted"/>
<dbReference type="Gene3D" id="1.20.1440.240">
    <property type="match status" value="1"/>
</dbReference>
<organism evidence="3 4">
    <name type="scientific">Pyricularia oryzae</name>
    <name type="common">Rice blast fungus</name>
    <name type="synonym">Magnaporthe oryzae</name>
    <dbReference type="NCBI Taxonomy" id="318829"/>
    <lineage>
        <taxon>Eukaryota</taxon>
        <taxon>Fungi</taxon>
        <taxon>Dikarya</taxon>
        <taxon>Ascomycota</taxon>
        <taxon>Pezizomycotina</taxon>
        <taxon>Sordariomycetes</taxon>
        <taxon>Sordariomycetidae</taxon>
        <taxon>Magnaporthales</taxon>
        <taxon>Pyriculariaceae</taxon>
        <taxon>Pyricularia</taxon>
    </lineage>
</organism>
<accession>A0A4P7NCG0</accession>
<dbReference type="Pfam" id="PF01593">
    <property type="entry name" value="Amino_oxidase"/>
    <property type="match status" value="1"/>
</dbReference>
<dbReference type="InterPro" id="IPR036188">
    <property type="entry name" value="FAD/NAD-bd_sf"/>
</dbReference>
<dbReference type="InterPro" id="IPR050281">
    <property type="entry name" value="Flavin_monoamine_oxidase"/>
</dbReference>